<feature type="signal peptide" evidence="3">
    <location>
        <begin position="1"/>
        <end position="21"/>
    </location>
</feature>
<sequence>MKSFLFVALIVLAAVLQISNGFVVAPSSSLNVRRQSHSGMQMLFGGGGAKKKAAGGIVVKVQQKTGFKETELTLAGKTNLRKALMDNKIDIYPLQGKIYNCGGGGSCGTCAVNVKAGAQNCSPKGPGEKKLLDKNKRPASYRLSCCTMVSGPVTVQTKP</sequence>
<dbReference type="AlphaFoldDB" id="D8LBE9"/>
<proteinExistence type="predicted"/>
<dbReference type="InterPro" id="IPR036010">
    <property type="entry name" value="2Fe-2S_ferredoxin-like_sf"/>
</dbReference>
<evidence type="ECO:0000256" key="1">
    <source>
        <dbReference type="ARBA" id="ARBA00022714"/>
    </source>
</evidence>
<dbReference type="EMBL" id="FN649726">
    <property type="protein sequence ID" value="CBN76658.1"/>
    <property type="molecule type" value="Genomic_DNA"/>
</dbReference>
<evidence type="ECO:0000313" key="6">
    <source>
        <dbReference type="Proteomes" id="UP000002630"/>
    </source>
</evidence>
<dbReference type="PROSITE" id="PS51085">
    <property type="entry name" value="2FE2S_FER_2"/>
    <property type="match status" value="1"/>
</dbReference>
<dbReference type="EMBL" id="FN647682">
    <property type="protein sequence ID" value="CBN76658.1"/>
    <property type="molecule type" value="Genomic_DNA"/>
</dbReference>
<accession>D8LBE9</accession>
<keyword evidence="2" id="KW-0411">Iron-sulfur</keyword>
<dbReference type="Pfam" id="PF00111">
    <property type="entry name" value="Fer2"/>
    <property type="match status" value="1"/>
</dbReference>
<evidence type="ECO:0000256" key="2">
    <source>
        <dbReference type="ARBA" id="ARBA00023014"/>
    </source>
</evidence>
<feature type="domain" description="2Fe-2S ferredoxin-type" evidence="4">
    <location>
        <begin position="57"/>
        <end position="159"/>
    </location>
</feature>
<keyword evidence="1" id="KW-0408">Iron</keyword>
<evidence type="ECO:0000259" key="4">
    <source>
        <dbReference type="PROSITE" id="PS51085"/>
    </source>
</evidence>
<protein>
    <submittedName>
        <fullName evidence="5">Ferredoxin</fullName>
    </submittedName>
</protein>
<evidence type="ECO:0000256" key="3">
    <source>
        <dbReference type="SAM" id="SignalP"/>
    </source>
</evidence>
<dbReference type="SUPFAM" id="SSF54292">
    <property type="entry name" value="2Fe-2S ferredoxin-like"/>
    <property type="match status" value="1"/>
</dbReference>
<reference evidence="5 6" key="1">
    <citation type="journal article" date="2010" name="Nature">
        <title>The Ectocarpus genome and the independent evolution of multicellularity in brown algae.</title>
        <authorList>
            <person name="Cock J.M."/>
            <person name="Sterck L."/>
            <person name="Rouze P."/>
            <person name="Scornet D."/>
            <person name="Allen A.E."/>
            <person name="Amoutzias G."/>
            <person name="Anthouard V."/>
            <person name="Artiguenave F."/>
            <person name="Aury J.M."/>
            <person name="Badger J.H."/>
            <person name="Beszteri B."/>
            <person name="Billiau K."/>
            <person name="Bonnet E."/>
            <person name="Bothwell J.H."/>
            <person name="Bowler C."/>
            <person name="Boyen C."/>
            <person name="Brownlee C."/>
            <person name="Carrano C.J."/>
            <person name="Charrier B."/>
            <person name="Cho G.Y."/>
            <person name="Coelho S.M."/>
            <person name="Collen J."/>
            <person name="Corre E."/>
            <person name="Da Silva C."/>
            <person name="Delage L."/>
            <person name="Delaroque N."/>
            <person name="Dittami S.M."/>
            <person name="Doulbeau S."/>
            <person name="Elias M."/>
            <person name="Farnham G."/>
            <person name="Gachon C.M."/>
            <person name="Gschloessl B."/>
            <person name="Heesch S."/>
            <person name="Jabbari K."/>
            <person name="Jubin C."/>
            <person name="Kawai H."/>
            <person name="Kimura K."/>
            <person name="Kloareg B."/>
            <person name="Kupper F.C."/>
            <person name="Lang D."/>
            <person name="Le Bail A."/>
            <person name="Leblanc C."/>
            <person name="Lerouge P."/>
            <person name="Lohr M."/>
            <person name="Lopez P.J."/>
            <person name="Martens C."/>
            <person name="Maumus F."/>
            <person name="Michel G."/>
            <person name="Miranda-Saavedra D."/>
            <person name="Morales J."/>
            <person name="Moreau H."/>
            <person name="Motomura T."/>
            <person name="Nagasato C."/>
            <person name="Napoli C.A."/>
            <person name="Nelson D.R."/>
            <person name="Nyvall-Collen P."/>
            <person name="Peters A.F."/>
            <person name="Pommier C."/>
            <person name="Potin P."/>
            <person name="Poulain J."/>
            <person name="Quesneville H."/>
            <person name="Read B."/>
            <person name="Rensing S.A."/>
            <person name="Ritter A."/>
            <person name="Rousvoal S."/>
            <person name="Samanta M."/>
            <person name="Samson G."/>
            <person name="Schroeder D.C."/>
            <person name="Segurens B."/>
            <person name="Strittmatter M."/>
            <person name="Tonon T."/>
            <person name="Tregear J.W."/>
            <person name="Valentin K."/>
            <person name="von Dassow P."/>
            <person name="Yamagishi T."/>
            <person name="Van de Peer Y."/>
            <person name="Wincker P."/>
        </authorList>
    </citation>
    <scope>NUCLEOTIDE SEQUENCE [LARGE SCALE GENOMIC DNA]</scope>
    <source>
        <strain evidence="6">Ec32 / CCAP1310/4</strain>
    </source>
</reference>
<dbReference type="OMA" id="NTWRLAC"/>
<dbReference type="Gene3D" id="3.10.20.30">
    <property type="match status" value="1"/>
</dbReference>
<dbReference type="GO" id="GO:0051537">
    <property type="term" value="F:2 iron, 2 sulfur cluster binding"/>
    <property type="evidence" value="ECO:0007669"/>
    <property type="project" value="UniProtKB-KW"/>
</dbReference>
<gene>
    <name evidence="5" type="ORF">Esi_0000_0408</name>
</gene>
<feature type="chain" id="PRO_5003117008" evidence="3">
    <location>
        <begin position="22"/>
        <end position="159"/>
    </location>
</feature>
<dbReference type="InterPro" id="IPR012675">
    <property type="entry name" value="Beta-grasp_dom_sf"/>
</dbReference>
<keyword evidence="1" id="KW-0479">Metal-binding</keyword>
<keyword evidence="3" id="KW-0732">Signal</keyword>
<dbReference type="OrthoDB" id="203070at2759"/>
<organism evidence="5 6">
    <name type="scientific">Ectocarpus siliculosus</name>
    <name type="common">Brown alga</name>
    <name type="synonym">Conferva siliculosa</name>
    <dbReference type="NCBI Taxonomy" id="2880"/>
    <lineage>
        <taxon>Eukaryota</taxon>
        <taxon>Sar</taxon>
        <taxon>Stramenopiles</taxon>
        <taxon>Ochrophyta</taxon>
        <taxon>PX clade</taxon>
        <taxon>Phaeophyceae</taxon>
        <taxon>Ectocarpales</taxon>
        <taxon>Ectocarpaceae</taxon>
        <taxon>Ectocarpus</taxon>
    </lineage>
</organism>
<dbReference type="InParanoid" id="D8LBE9"/>
<keyword evidence="1" id="KW-0001">2Fe-2S</keyword>
<dbReference type="Proteomes" id="UP000002630">
    <property type="component" value="Linkage Group LG01"/>
</dbReference>
<name>D8LBE9_ECTSI</name>
<dbReference type="InterPro" id="IPR001041">
    <property type="entry name" value="2Fe-2S_ferredoxin-type"/>
</dbReference>
<evidence type="ECO:0000313" key="5">
    <source>
        <dbReference type="EMBL" id="CBN76658.1"/>
    </source>
</evidence>
<dbReference type="STRING" id="2880.D8LBE9"/>
<keyword evidence="6" id="KW-1185">Reference proteome</keyword>